<evidence type="ECO:0000256" key="1">
    <source>
        <dbReference type="ARBA" id="ARBA00022679"/>
    </source>
</evidence>
<keyword evidence="2 5" id="KW-0418">Kinase</keyword>
<dbReference type="Gene3D" id="1.25.40.10">
    <property type="entry name" value="Tetratricopeptide repeat domain"/>
    <property type="match status" value="1"/>
</dbReference>
<sequence length="563" mass="65464">MEKLPKFIFCLFVLLLFSCSKDIDSQKNPLQKKQANPYYEKAFVFLDKNEYDSTFYYLDKGKELFLRRNDSFGVGKSLVNMAITQENAGDNFGSIETSLLASKFFKEKDTAHHSFLFCNYNNLGVASNNLKNYKDSKRFYDKAFLFTKDPMDKLMLSNNIAIVLHNEKKYGKAIAIYKKLIDSIGPKNEFYPKLLLNFSRSKWYEDSKYNPVKNYLLAEKLSSAQNDDWNKDAAYAYLSSYYLNKNSDSSIFYAKKMLFLAKKLKYPVDELEALQTLIKLSDGANAQKYFDTYSRIQDSLINSQNKAKNQFALIRFESEKAKSENVILQKEKEINQSAITRQKIIIWALVIIAAIVTFSVSIWTKKRKEKLILEANNKLQYQRLNFSKKVHDVVANGIYEVMSTIENQKDIPTEKILDKLELMYEKSRDLSYNNNLQQEFNERVSGLINSFDNDKTKIIIIGNEADFWDGLNQSIKEELFQIIRELLVNMKKHSRASQVILRFVHENNTYDIKYTDNGIGLTEDFSEKNGFAGMRSRLKEINAILEIEERTSGLRLSIKLNEK</sequence>
<dbReference type="AlphaFoldDB" id="A0A1G7PS66"/>
<keyword evidence="4" id="KW-1133">Transmembrane helix</keyword>
<name>A0A1G7PS66_9FLAO</name>
<keyword evidence="1" id="KW-0808">Transferase</keyword>
<dbReference type="Gene3D" id="3.30.565.10">
    <property type="entry name" value="Histidine kinase-like ATPase, C-terminal domain"/>
    <property type="match status" value="1"/>
</dbReference>
<protein>
    <submittedName>
        <fullName evidence="5">Signal transduction histidine kinase</fullName>
    </submittedName>
</protein>
<dbReference type="InterPro" id="IPR011990">
    <property type="entry name" value="TPR-like_helical_dom_sf"/>
</dbReference>
<keyword evidence="4" id="KW-0812">Transmembrane</keyword>
<dbReference type="PROSITE" id="PS51257">
    <property type="entry name" value="PROKAR_LIPOPROTEIN"/>
    <property type="match status" value="1"/>
</dbReference>
<dbReference type="PANTHER" id="PTHR24421:SF60">
    <property type="entry name" value="SENSOR HISTIDINE KINASE COMP"/>
    <property type="match status" value="1"/>
</dbReference>
<evidence type="ECO:0000256" key="2">
    <source>
        <dbReference type="ARBA" id="ARBA00022777"/>
    </source>
</evidence>
<feature type="transmembrane region" description="Helical" evidence="4">
    <location>
        <begin position="344"/>
        <end position="363"/>
    </location>
</feature>
<dbReference type="InterPro" id="IPR036890">
    <property type="entry name" value="HATPase_C_sf"/>
</dbReference>
<accession>A0A1G7PS66</accession>
<dbReference type="InterPro" id="IPR050482">
    <property type="entry name" value="Sensor_HK_TwoCompSys"/>
</dbReference>
<proteinExistence type="predicted"/>
<organism evidence="5 6">
    <name type="scientific">Epilithonimonas hungarica</name>
    <dbReference type="NCBI Taxonomy" id="454006"/>
    <lineage>
        <taxon>Bacteria</taxon>
        <taxon>Pseudomonadati</taxon>
        <taxon>Bacteroidota</taxon>
        <taxon>Flavobacteriia</taxon>
        <taxon>Flavobacteriales</taxon>
        <taxon>Weeksellaceae</taxon>
        <taxon>Chryseobacterium group</taxon>
        <taxon>Epilithonimonas</taxon>
    </lineage>
</organism>
<dbReference type="STRING" id="454006.SAMN05421825_2373"/>
<evidence type="ECO:0000313" key="6">
    <source>
        <dbReference type="Proteomes" id="UP000199203"/>
    </source>
</evidence>
<dbReference type="SUPFAM" id="SSF48452">
    <property type="entry name" value="TPR-like"/>
    <property type="match status" value="1"/>
</dbReference>
<dbReference type="Proteomes" id="UP000199203">
    <property type="component" value="Unassembled WGS sequence"/>
</dbReference>
<dbReference type="PANTHER" id="PTHR24421">
    <property type="entry name" value="NITRATE/NITRITE SENSOR PROTEIN NARX-RELATED"/>
    <property type="match status" value="1"/>
</dbReference>
<reference evidence="6" key="1">
    <citation type="submission" date="2016-10" db="EMBL/GenBank/DDBJ databases">
        <authorList>
            <person name="Varghese N."/>
            <person name="Submissions S."/>
        </authorList>
    </citation>
    <scope>NUCLEOTIDE SEQUENCE [LARGE SCALE GENOMIC DNA]</scope>
    <source>
        <strain evidence="6">DSM 19684</strain>
    </source>
</reference>
<dbReference type="GO" id="GO:0016301">
    <property type="term" value="F:kinase activity"/>
    <property type="evidence" value="ECO:0007669"/>
    <property type="project" value="UniProtKB-KW"/>
</dbReference>
<dbReference type="SUPFAM" id="SSF55874">
    <property type="entry name" value="ATPase domain of HSP90 chaperone/DNA topoisomerase II/histidine kinase"/>
    <property type="match status" value="1"/>
</dbReference>
<keyword evidence="6" id="KW-1185">Reference proteome</keyword>
<gene>
    <name evidence="5" type="ORF">SAMN05421825_2373</name>
</gene>
<keyword evidence="4" id="KW-0472">Membrane</keyword>
<evidence type="ECO:0000313" key="5">
    <source>
        <dbReference type="EMBL" id="SDF88479.1"/>
    </source>
</evidence>
<dbReference type="GO" id="GO:0000160">
    <property type="term" value="P:phosphorelay signal transduction system"/>
    <property type="evidence" value="ECO:0007669"/>
    <property type="project" value="UniProtKB-KW"/>
</dbReference>
<evidence type="ECO:0000256" key="4">
    <source>
        <dbReference type="SAM" id="Phobius"/>
    </source>
</evidence>
<dbReference type="EMBL" id="FNBH01000002">
    <property type="protein sequence ID" value="SDF88479.1"/>
    <property type="molecule type" value="Genomic_DNA"/>
</dbReference>
<keyword evidence="3" id="KW-0902">Two-component regulatory system</keyword>
<evidence type="ECO:0000256" key="3">
    <source>
        <dbReference type="ARBA" id="ARBA00023012"/>
    </source>
</evidence>